<reference evidence="1 2" key="1">
    <citation type="journal article" date="2021" name="Hortic Res">
        <title>High-quality reference genome and annotation aids understanding of berry development for evergreen blueberry (Vaccinium darrowii).</title>
        <authorList>
            <person name="Yu J."/>
            <person name="Hulse-Kemp A.M."/>
            <person name="Babiker E."/>
            <person name="Staton M."/>
        </authorList>
    </citation>
    <scope>NUCLEOTIDE SEQUENCE [LARGE SCALE GENOMIC DNA]</scope>
    <source>
        <strain evidence="2">cv. NJ 8807/NJ 8810</strain>
        <tissue evidence="1">Young leaf</tissue>
    </source>
</reference>
<proteinExistence type="predicted"/>
<sequence>MVRLTLEQAGDRQMGSVPLISIGLFISISALVALCAKHAKRVSRTRYTESFNDSKVVPKSPLRSPRQLMTTASNKVNPASNKANPFISHHRQTEVEAEKFAPKSTLRSPRQLMATISNKAIPFIIHHQKKGAEAEVEADIDGSKAAEEGFGEGGLWQKEILMGDKCQPLAFSGVIYYDCDGNRISELPPRSPRASPLSTFSFPVMRDGNLAS</sequence>
<gene>
    <name evidence="1" type="ORF">Vadar_008936</name>
</gene>
<name>A0ACB7WZ09_9ERIC</name>
<dbReference type="Proteomes" id="UP000828048">
    <property type="component" value="Chromosome 2"/>
</dbReference>
<evidence type="ECO:0000313" key="1">
    <source>
        <dbReference type="EMBL" id="KAH7833709.1"/>
    </source>
</evidence>
<accession>A0ACB7WZ09</accession>
<comment type="caution">
    <text evidence="1">The sequence shown here is derived from an EMBL/GenBank/DDBJ whole genome shotgun (WGS) entry which is preliminary data.</text>
</comment>
<keyword evidence="2" id="KW-1185">Reference proteome</keyword>
<organism evidence="1 2">
    <name type="scientific">Vaccinium darrowii</name>
    <dbReference type="NCBI Taxonomy" id="229202"/>
    <lineage>
        <taxon>Eukaryota</taxon>
        <taxon>Viridiplantae</taxon>
        <taxon>Streptophyta</taxon>
        <taxon>Embryophyta</taxon>
        <taxon>Tracheophyta</taxon>
        <taxon>Spermatophyta</taxon>
        <taxon>Magnoliopsida</taxon>
        <taxon>eudicotyledons</taxon>
        <taxon>Gunneridae</taxon>
        <taxon>Pentapetalae</taxon>
        <taxon>asterids</taxon>
        <taxon>Ericales</taxon>
        <taxon>Ericaceae</taxon>
        <taxon>Vaccinioideae</taxon>
        <taxon>Vaccinieae</taxon>
        <taxon>Vaccinium</taxon>
    </lineage>
</organism>
<evidence type="ECO:0000313" key="2">
    <source>
        <dbReference type="Proteomes" id="UP000828048"/>
    </source>
</evidence>
<protein>
    <submittedName>
        <fullName evidence="1">Uncharacterized protein</fullName>
    </submittedName>
</protein>
<dbReference type="EMBL" id="CM037152">
    <property type="protein sequence ID" value="KAH7833709.1"/>
    <property type="molecule type" value="Genomic_DNA"/>
</dbReference>